<dbReference type="RefSeq" id="WP_229879143.1">
    <property type="nucleotide sequence ID" value="NZ_BMSQ01000010.1"/>
</dbReference>
<keyword evidence="1" id="KW-0812">Transmembrane</keyword>
<name>A0A7W8APW1_STRST</name>
<evidence type="ECO:0000313" key="3">
    <source>
        <dbReference type="Proteomes" id="UP000549009"/>
    </source>
</evidence>
<keyword evidence="1" id="KW-1133">Transmembrane helix</keyword>
<reference evidence="2 3" key="1">
    <citation type="submission" date="2020-08" db="EMBL/GenBank/DDBJ databases">
        <title>Genomic Encyclopedia of Type Strains, Phase III (KMG-III): the genomes of soil and plant-associated and newly described type strains.</title>
        <authorList>
            <person name="Whitman W."/>
        </authorList>
    </citation>
    <scope>NUCLEOTIDE SEQUENCE [LARGE SCALE GENOMIC DNA]</scope>
    <source>
        <strain evidence="2 3">CECT 3146</strain>
    </source>
</reference>
<keyword evidence="3" id="KW-1185">Reference proteome</keyword>
<protein>
    <submittedName>
        <fullName evidence="2">Uncharacterized protein</fullName>
    </submittedName>
</protein>
<evidence type="ECO:0000256" key="1">
    <source>
        <dbReference type="SAM" id="Phobius"/>
    </source>
</evidence>
<proteinExistence type="predicted"/>
<accession>A0A7W8APW1</accession>
<evidence type="ECO:0000313" key="2">
    <source>
        <dbReference type="EMBL" id="MBB5102414.1"/>
    </source>
</evidence>
<feature type="transmembrane region" description="Helical" evidence="1">
    <location>
        <begin position="67"/>
        <end position="86"/>
    </location>
</feature>
<feature type="transmembrane region" description="Helical" evidence="1">
    <location>
        <begin position="107"/>
        <end position="129"/>
    </location>
</feature>
<feature type="transmembrane region" description="Helical" evidence="1">
    <location>
        <begin position="149"/>
        <end position="172"/>
    </location>
</feature>
<feature type="transmembrane region" description="Helical" evidence="1">
    <location>
        <begin position="29"/>
        <end position="47"/>
    </location>
</feature>
<comment type="caution">
    <text evidence="2">The sequence shown here is derived from an EMBL/GenBank/DDBJ whole genome shotgun (WGS) entry which is preliminary data.</text>
</comment>
<gene>
    <name evidence="2" type="ORF">FHS40_001467</name>
</gene>
<sequence length="177" mass="19165">MATTTPLPQVPTGAAPTAPLRVPVWAERIAHAIPLVVLPVGIWRLPFAFGSGMGGEPLPPAWYNAPYVFGLTILTELCALLSFGLVRRWGEVVPLWVPYLGGRHIPPTAAIIPATLGGLLFTGLGVHWLHEAITAGTAAWPYDAGWDVLAMVMSGLMNLWGPLLLILTYAYYRRRCT</sequence>
<dbReference type="Proteomes" id="UP000549009">
    <property type="component" value="Unassembled WGS sequence"/>
</dbReference>
<dbReference type="EMBL" id="JACHJD010000002">
    <property type="protein sequence ID" value="MBB5102414.1"/>
    <property type="molecule type" value="Genomic_DNA"/>
</dbReference>
<organism evidence="2 3">
    <name type="scientific">Streptomyces spectabilis</name>
    <dbReference type="NCBI Taxonomy" id="68270"/>
    <lineage>
        <taxon>Bacteria</taxon>
        <taxon>Bacillati</taxon>
        <taxon>Actinomycetota</taxon>
        <taxon>Actinomycetes</taxon>
        <taxon>Kitasatosporales</taxon>
        <taxon>Streptomycetaceae</taxon>
        <taxon>Streptomyces</taxon>
    </lineage>
</organism>
<dbReference type="AlphaFoldDB" id="A0A7W8APW1"/>
<keyword evidence="1" id="KW-0472">Membrane</keyword>